<evidence type="ECO:0000313" key="1">
    <source>
        <dbReference type="EMBL" id="CAD7427978.1"/>
    </source>
</evidence>
<dbReference type="AlphaFoldDB" id="A0A7R9E7L6"/>
<sequence length="288" mass="32532">MSKIISIGQRRLHSPMRNIKTYHQTILISIVGFGACIWAQRLNNVVPARAIWGIQRNILLRLSGTYRTVVIDTLIFTLDASRKVSDVNDLPIPLLGSFTESLSKLSPVPHIATGSSNQRKQQNAQWRLIASDVVFDCCANAHIGGVGGRRNCQVERALLLSQCRPWRDVYLYNCVASLSIIVERERICHQVVTVQDEFNTNIISCHLNLEDFSTLHVTTGKPTLYPLLHISCYNLGKVVVCGWEVVEAYMWRPQKRSLPRALRLLRVTLNTPLVKPRVKGKVTLEITQ</sequence>
<accession>A0A7R9E7L6</accession>
<dbReference type="EMBL" id="OB793602">
    <property type="protein sequence ID" value="CAD7427978.1"/>
    <property type="molecule type" value="Genomic_DNA"/>
</dbReference>
<proteinExistence type="predicted"/>
<protein>
    <submittedName>
        <fullName evidence="1">Uncharacterized protein</fullName>
    </submittedName>
</protein>
<organism evidence="1">
    <name type="scientific">Timema monikensis</name>
    <dbReference type="NCBI Taxonomy" id="170555"/>
    <lineage>
        <taxon>Eukaryota</taxon>
        <taxon>Metazoa</taxon>
        <taxon>Ecdysozoa</taxon>
        <taxon>Arthropoda</taxon>
        <taxon>Hexapoda</taxon>
        <taxon>Insecta</taxon>
        <taxon>Pterygota</taxon>
        <taxon>Neoptera</taxon>
        <taxon>Polyneoptera</taxon>
        <taxon>Phasmatodea</taxon>
        <taxon>Timematodea</taxon>
        <taxon>Timematoidea</taxon>
        <taxon>Timematidae</taxon>
        <taxon>Timema</taxon>
    </lineage>
</organism>
<reference evidence="1" key="1">
    <citation type="submission" date="2020-11" db="EMBL/GenBank/DDBJ databases">
        <authorList>
            <person name="Tran Van P."/>
        </authorList>
    </citation>
    <scope>NUCLEOTIDE SEQUENCE</scope>
</reference>
<name>A0A7R9E7L6_9NEOP</name>
<gene>
    <name evidence="1" type="ORF">TMSB3V08_LOCUS4803</name>
</gene>